<feature type="domain" description="ATPase AAA-type core" evidence="4">
    <location>
        <begin position="273"/>
        <end position="360"/>
    </location>
</feature>
<dbReference type="InterPro" id="IPR041685">
    <property type="entry name" value="AAA_GajA/Old/RecF-like"/>
</dbReference>
<dbReference type="InterPro" id="IPR027417">
    <property type="entry name" value="P-loop_NTPase"/>
</dbReference>
<keyword evidence="1" id="KW-0742">SOS response</keyword>
<dbReference type="PANTHER" id="PTHR32182:SF22">
    <property type="entry name" value="ATP-DEPENDENT ENDONUCLEASE, OLD FAMILY-RELATED"/>
    <property type="match status" value="1"/>
</dbReference>
<dbReference type="EMBL" id="CP031320">
    <property type="protein sequence ID" value="AXK34357.1"/>
    <property type="molecule type" value="Genomic_DNA"/>
</dbReference>
<dbReference type="GO" id="GO:0009432">
    <property type="term" value="P:SOS response"/>
    <property type="evidence" value="ECO:0007669"/>
    <property type="project" value="UniProtKB-KW"/>
</dbReference>
<accession>A0A345XRU1</accession>
<dbReference type="KEGG" id="sarm:DVA86_18595"/>
<evidence type="ECO:0008006" key="7">
    <source>
        <dbReference type="Google" id="ProtNLM"/>
    </source>
</evidence>
<evidence type="ECO:0000259" key="4">
    <source>
        <dbReference type="Pfam" id="PF13304"/>
    </source>
</evidence>
<dbReference type="InterPro" id="IPR003959">
    <property type="entry name" value="ATPase_AAA_core"/>
</dbReference>
<keyword evidence="1" id="KW-0227">DNA damage</keyword>
<evidence type="ECO:0000259" key="3">
    <source>
        <dbReference type="Pfam" id="PF13175"/>
    </source>
</evidence>
<dbReference type="GO" id="GO:0000731">
    <property type="term" value="P:DNA synthesis involved in DNA repair"/>
    <property type="evidence" value="ECO:0007669"/>
    <property type="project" value="TreeGrafter"/>
</dbReference>
<dbReference type="GO" id="GO:0016887">
    <property type="term" value="F:ATP hydrolysis activity"/>
    <property type="evidence" value="ECO:0007669"/>
    <property type="project" value="InterPro"/>
</dbReference>
<dbReference type="GO" id="GO:0005524">
    <property type="term" value="F:ATP binding"/>
    <property type="evidence" value="ECO:0007669"/>
    <property type="project" value="InterPro"/>
</dbReference>
<name>A0A345XRU1_9ACTN</name>
<evidence type="ECO:0000256" key="1">
    <source>
        <dbReference type="ARBA" id="ARBA00023236"/>
    </source>
</evidence>
<evidence type="ECO:0000313" key="6">
    <source>
        <dbReference type="Proteomes" id="UP000254425"/>
    </source>
</evidence>
<dbReference type="GO" id="GO:0006302">
    <property type="term" value="P:double-strand break repair"/>
    <property type="evidence" value="ECO:0007669"/>
    <property type="project" value="TreeGrafter"/>
</dbReference>
<organism evidence="5 6">
    <name type="scientific">Streptomyces armeniacus</name>
    <dbReference type="NCBI Taxonomy" id="83291"/>
    <lineage>
        <taxon>Bacteria</taxon>
        <taxon>Bacillati</taxon>
        <taxon>Actinomycetota</taxon>
        <taxon>Actinomycetes</taxon>
        <taxon>Kitasatosporales</taxon>
        <taxon>Streptomycetaceae</taxon>
        <taxon>Streptomyces</taxon>
    </lineage>
</organism>
<protein>
    <recommendedName>
        <fullName evidence="7">DUF2813 domain-containing protein</fullName>
    </recommendedName>
</protein>
<dbReference type="Pfam" id="PF13304">
    <property type="entry name" value="AAA_21"/>
    <property type="match status" value="1"/>
</dbReference>
<feature type="domain" description="Endonuclease GajA/Old nuclease/RecF-like AAA" evidence="3">
    <location>
        <begin position="1"/>
        <end position="46"/>
    </location>
</feature>
<dbReference type="Pfam" id="PF13175">
    <property type="entry name" value="AAA_15"/>
    <property type="match status" value="1"/>
</dbReference>
<proteinExistence type="predicted"/>
<dbReference type="Gene3D" id="3.40.50.300">
    <property type="entry name" value="P-loop containing nucleotide triphosphate hydrolases"/>
    <property type="match status" value="1"/>
</dbReference>
<reference evidence="5 6" key="1">
    <citation type="submission" date="2018-07" db="EMBL/GenBank/DDBJ databases">
        <title>Draft genome of the type strain Streptomyces armeniacus ATCC 15676.</title>
        <authorList>
            <person name="Labana P."/>
            <person name="Gosse J.T."/>
            <person name="Boddy C.N."/>
        </authorList>
    </citation>
    <scope>NUCLEOTIDE SEQUENCE [LARGE SCALE GENOMIC DNA]</scope>
    <source>
        <strain evidence="5 6">ATCC 15676</strain>
    </source>
</reference>
<dbReference type="SUPFAM" id="SSF52540">
    <property type="entry name" value="P-loop containing nucleoside triphosphate hydrolases"/>
    <property type="match status" value="1"/>
</dbReference>
<dbReference type="PANTHER" id="PTHR32182">
    <property type="entry name" value="DNA REPLICATION AND REPAIR PROTEIN RECF"/>
    <property type="match status" value="1"/>
</dbReference>
<dbReference type="RefSeq" id="WP_208879744.1">
    <property type="nucleotide sequence ID" value="NZ_CP031320.1"/>
</dbReference>
<dbReference type="AlphaFoldDB" id="A0A345XRU1"/>
<feature type="region of interest" description="Disordered" evidence="2">
    <location>
        <begin position="382"/>
        <end position="408"/>
    </location>
</feature>
<evidence type="ECO:0000256" key="2">
    <source>
        <dbReference type="SAM" id="MobiDB-lite"/>
    </source>
</evidence>
<keyword evidence="6" id="KW-1185">Reference proteome</keyword>
<dbReference type="Proteomes" id="UP000254425">
    <property type="component" value="Chromosome"/>
</dbReference>
<evidence type="ECO:0000313" key="5">
    <source>
        <dbReference type="EMBL" id="AXK34357.1"/>
    </source>
</evidence>
<gene>
    <name evidence="5" type="ORF">DVA86_18595</name>
</gene>
<sequence>MITRIEIDGFKSFLGFELDVQPCTILVGGNGAGKSNLLGALDLVRQTVATGFPVTPGADTPLAPRHLFHRADGRTAAVMSIKVGMIVPSADGPLPMVVWLEVERAEAPRSPGAAPLLRGSVWVSSMERTGWMRRLGLPTELRAALAEARESFVRRTGTDWVPLDGAHAPSAGHGPVVNGQGDGELLELLHRECETWQPVTLDPAAMRRASGGSEMAPLLADGSNLAAVLHRLCTEGQEGLEQNLAALVPESSGIRPLFDDRRGEYDFDVRVRHLGWTSPPMLAGGTLRVLALLAAWRDDARAGLLAVEELENGLHPTTLAELVRLLRHGVDDYADIPGRAAHVRGFRQLLATTHSPALLSALRHEMSGNLVFLEQAALADPGRPAGPTVTRAHPLRERRPGEDPGETVSTEQVRLLLEQMGQTVV</sequence>